<dbReference type="FunFam" id="3.40.50.720:FF:000033">
    <property type="entry name" value="Adenylyltransferase and sulfurtransferase MOCS3"/>
    <property type="match status" value="1"/>
</dbReference>
<dbReference type="SMART" id="SM00450">
    <property type="entry name" value="RHOD"/>
    <property type="match status" value="1"/>
</dbReference>
<dbReference type="EMBL" id="DUAV01000022">
    <property type="protein sequence ID" value="HIG63565.1"/>
    <property type="molecule type" value="Genomic_DNA"/>
</dbReference>
<organism evidence="5 6">
    <name type="scientific">Marine Group III euryarchaeote</name>
    <dbReference type="NCBI Taxonomy" id="2173149"/>
    <lineage>
        <taxon>Archaea</taxon>
        <taxon>Methanobacteriati</taxon>
        <taxon>Thermoplasmatota</taxon>
        <taxon>Thermoplasmata</taxon>
        <taxon>Candidatus Thermoprofundales</taxon>
    </lineage>
</organism>
<dbReference type="Pfam" id="PF00899">
    <property type="entry name" value="ThiF"/>
    <property type="match status" value="1"/>
</dbReference>
<dbReference type="SUPFAM" id="SSF69572">
    <property type="entry name" value="Activating enzymes of the ubiquitin-like proteins"/>
    <property type="match status" value="1"/>
</dbReference>
<dbReference type="Pfam" id="PF00581">
    <property type="entry name" value="Rhodanese"/>
    <property type="match status" value="1"/>
</dbReference>
<dbReference type="GO" id="GO:0008641">
    <property type="term" value="F:ubiquitin-like modifier activating enzyme activity"/>
    <property type="evidence" value="ECO:0007669"/>
    <property type="project" value="InterPro"/>
</dbReference>
<dbReference type="AlphaFoldDB" id="A0A7C8DD36"/>
<reference evidence="6" key="1">
    <citation type="journal article" date="2019" name="bioRxiv">
        <title>Genome diversification in globally distributed novel marine Proteobacteria is linked to environmental adaptation.</title>
        <authorList>
            <person name="Zhou Z."/>
            <person name="Tran P.Q."/>
            <person name="Kieft K."/>
            <person name="Anantharaman K."/>
        </authorList>
    </citation>
    <scope>NUCLEOTIDE SEQUENCE [LARGE SCALE GENOMIC DNA]</scope>
</reference>
<dbReference type="PROSITE" id="PS50206">
    <property type="entry name" value="RHODANESE_3"/>
    <property type="match status" value="1"/>
</dbReference>
<dbReference type="CDD" id="cd00158">
    <property type="entry name" value="RHOD"/>
    <property type="match status" value="1"/>
</dbReference>
<dbReference type="GO" id="GO:0005524">
    <property type="term" value="F:ATP binding"/>
    <property type="evidence" value="ECO:0007669"/>
    <property type="project" value="UniProtKB-KW"/>
</dbReference>
<dbReference type="InterPro" id="IPR045886">
    <property type="entry name" value="ThiF/MoeB/HesA"/>
</dbReference>
<evidence type="ECO:0000256" key="3">
    <source>
        <dbReference type="ARBA" id="ARBA00022840"/>
    </source>
</evidence>
<keyword evidence="1 5" id="KW-0808">Transferase</keyword>
<dbReference type="PANTHER" id="PTHR10953:SF102">
    <property type="entry name" value="ADENYLYLTRANSFERASE AND SULFURTRANSFERASE MOCS3"/>
    <property type="match status" value="1"/>
</dbReference>
<dbReference type="PANTHER" id="PTHR10953">
    <property type="entry name" value="UBIQUITIN-ACTIVATING ENZYME E1"/>
    <property type="match status" value="1"/>
</dbReference>
<comment type="caution">
    <text evidence="5">The sequence shown here is derived from an EMBL/GenBank/DDBJ whole genome shotgun (WGS) entry which is preliminary data.</text>
</comment>
<protein>
    <submittedName>
        <fullName evidence="5">Molybdopterin-synthase adenylyltransferase MoeB</fullName>
    </submittedName>
</protein>
<name>A0A7C8DD36_9ARCH</name>
<evidence type="ECO:0000256" key="2">
    <source>
        <dbReference type="ARBA" id="ARBA00022741"/>
    </source>
</evidence>
<dbReference type="GO" id="GO:0008146">
    <property type="term" value="F:sulfotransferase activity"/>
    <property type="evidence" value="ECO:0007669"/>
    <property type="project" value="TreeGrafter"/>
</dbReference>
<dbReference type="Proteomes" id="UP000589516">
    <property type="component" value="Unassembled WGS sequence"/>
</dbReference>
<feature type="domain" description="Rhodanese" evidence="4">
    <location>
        <begin position="287"/>
        <end position="375"/>
    </location>
</feature>
<dbReference type="Gene3D" id="3.40.250.10">
    <property type="entry name" value="Rhodanese-like domain"/>
    <property type="match status" value="1"/>
</dbReference>
<dbReference type="CDD" id="cd00757">
    <property type="entry name" value="ThiF_MoeB_HesA_family"/>
    <property type="match status" value="1"/>
</dbReference>
<evidence type="ECO:0000313" key="6">
    <source>
        <dbReference type="Proteomes" id="UP000589516"/>
    </source>
</evidence>
<dbReference type="Gene3D" id="3.40.50.720">
    <property type="entry name" value="NAD(P)-binding Rossmann-like Domain"/>
    <property type="match status" value="1"/>
</dbReference>
<dbReference type="GO" id="GO:0016779">
    <property type="term" value="F:nucleotidyltransferase activity"/>
    <property type="evidence" value="ECO:0007669"/>
    <property type="project" value="UniProtKB-KW"/>
</dbReference>
<dbReference type="InterPro" id="IPR001763">
    <property type="entry name" value="Rhodanese-like_dom"/>
</dbReference>
<keyword evidence="3" id="KW-0067">ATP-binding</keyword>
<dbReference type="GO" id="GO:0005829">
    <property type="term" value="C:cytosol"/>
    <property type="evidence" value="ECO:0007669"/>
    <property type="project" value="TreeGrafter"/>
</dbReference>
<gene>
    <name evidence="5" type="primary">moeB</name>
    <name evidence="5" type="ORF">EYQ16_03495</name>
</gene>
<dbReference type="InterPro" id="IPR000594">
    <property type="entry name" value="ThiF_NAD_FAD-bd"/>
</dbReference>
<dbReference type="InterPro" id="IPR035985">
    <property type="entry name" value="Ubiquitin-activating_enz"/>
</dbReference>
<dbReference type="NCBIfam" id="NF004281">
    <property type="entry name" value="PRK05690.1"/>
    <property type="match status" value="1"/>
</dbReference>
<keyword evidence="2" id="KW-0547">Nucleotide-binding</keyword>
<dbReference type="GO" id="GO:0004792">
    <property type="term" value="F:thiosulfate-cyanide sulfurtransferase activity"/>
    <property type="evidence" value="ECO:0007669"/>
    <property type="project" value="TreeGrafter"/>
</dbReference>
<dbReference type="InterPro" id="IPR036873">
    <property type="entry name" value="Rhodanese-like_dom_sf"/>
</dbReference>
<keyword evidence="5" id="KW-0548">Nucleotidyltransferase</keyword>
<sequence>MVLSHRTAVLPDSELRRYARHLILPGAGLEGQQRLKAARVLVVGMGGLGCPAAQYLAVAGVGRLTLIDDDLVELSNLQRQPLYTEVDVDQPKAEVAAARLHALNSTIRVEPLVERITAANVLELARLHDLVLDGTDSLSARYLLADGCHLAGVPLVHAALRRFEGQVALFPSGGPCYRCLFPRPPPPEAVEDCAMAGVLGAVPGLLGSLQALEALKWLLRLGSREARLLLFDGLVGTVQRVALAQRADCPLCGESPTITTPTGELLRPGELAPGELAPGELQAALEGPAPPLLVDLREPWERKLVLIPGEEMHLPFKQLAKRQAELPREREMLFYCRTGVRSAMALRQLQQGGREARHLAGGINAWLRKTGQPELMY</sequence>
<evidence type="ECO:0000259" key="4">
    <source>
        <dbReference type="PROSITE" id="PS50206"/>
    </source>
</evidence>
<evidence type="ECO:0000256" key="1">
    <source>
        <dbReference type="ARBA" id="ARBA00022679"/>
    </source>
</evidence>
<accession>A0A7C8DD36</accession>
<evidence type="ECO:0000313" key="5">
    <source>
        <dbReference type="EMBL" id="HIG63565.1"/>
    </source>
</evidence>
<proteinExistence type="predicted"/>